<protein>
    <submittedName>
        <fullName evidence="1">Uncharacterized protein</fullName>
    </submittedName>
</protein>
<comment type="caution">
    <text evidence="1">The sequence shown here is derived from an EMBL/GenBank/DDBJ whole genome shotgun (WGS) entry which is preliminary data.</text>
</comment>
<evidence type="ECO:0000313" key="1">
    <source>
        <dbReference type="EMBL" id="MDR5655224.1"/>
    </source>
</evidence>
<name>A0ABU1FFG5_9RHOB</name>
<dbReference type="EMBL" id="JAVKPH010000054">
    <property type="protein sequence ID" value="MDR5655224.1"/>
    <property type="molecule type" value="Genomic_DNA"/>
</dbReference>
<keyword evidence="2" id="KW-1185">Reference proteome</keyword>
<gene>
    <name evidence="1" type="ORF">RGD00_21685</name>
</gene>
<reference evidence="1 2" key="1">
    <citation type="submission" date="2023-09" db="EMBL/GenBank/DDBJ databases">
        <title>Xinfangfangia sedmenti sp. nov., isolated the sedment.</title>
        <authorList>
            <person name="Xu L."/>
        </authorList>
    </citation>
    <scope>NUCLEOTIDE SEQUENCE [LARGE SCALE GENOMIC DNA]</scope>
    <source>
        <strain evidence="1 2">LG-4</strain>
    </source>
</reference>
<evidence type="ECO:0000313" key="2">
    <source>
        <dbReference type="Proteomes" id="UP001247754"/>
    </source>
</evidence>
<proteinExistence type="predicted"/>
<organism evidence="1 2">
    <name type="scientific">Ruixingdingia sedimenti</name>
    <dbReference type="NCBI Taxonomy" id="3073604"/>
    <lineage>
        <taxon>Bacteria</taxon>
        <taxon>Pseudomonadati</taxon>
        <taxon>Pseudomonadota</taxon>
        <taxon>Alphaproteobacteria</taxon>
        <taxon>Rhodobacterales</taxon>
        <taxon>Paracoccaceae</taxon>
        <taxon>Ruixingdingia</taxon>
    </lineage>
</organism>
<dbReference type="Proteomes" id="UP001247754">
    <property type="component" value="Unassembled WGS sequence"/>
</dbReference>
<dbReference type="RefSeq" id="WP_310459331.1">
    <property type="nucleotide sequence ID" value="NZ_JAVKPH010000054.1"/>
</dbReference>
<sequence length="131" mass="14068">MHVHFDIAEAERKIRASHDELIRRVRIENIGGDDLTANEIQNRLFEPLLAAQLEILRMRNDGVPPEFIGIAAGDFIGNVAFHAAVSASDGERCWAALVSAFVSVVSAGFGGEAAECMMQGFELAGQTGGRA</sequence>
<accession>A0ABU1FFG5</accession>